<keyword evidence="1" id="KW-0472">Membrane</keyword>
<dbReference type="Proteomes" id="UP000325440">
    <property type="component" value="Unassembled WGS sequence"/>
</dbReference>
<evidence type="ECO:0000256" key="1">
    <source>
        <dbReference type="SAM" id="Phobius"/>
    </source>
</evidence>
<evidence type="ECO:0000313" key="2">
    <source>
        <dbReference type="EMBL" id="VVC35725.1"/>
    </source>
</evidence>
<sequence length="206" mass="23097">MPASGPVYQPTTVSYEQQSEWSQPSNGFINRTLNQIRNPRWFHWSFILISWILIAVGVFMFLSITTNYMRSDDAKDNHTGDIAFLVIGSFCFVFGVVLLIGYFRYIKDKESCPCFSSKARQMESQSSNGQVLTLNPSTDLLMASAQYNASSEAPPTIIEEDETRKLMGNDNKDCNDERDHMLVTSNPPVAAVRTHVPISPLSGEEA</sequence>
<dbReference type="OrthoDB" id="7665462at2759"/>
<reference evidence="2 3" key="1">
    <citation type="submission" date="2019-08" db="EMBL/GenBank/DDBJ databases">
        <authorList>
            <person name="Alioto T."/>
            <person name="Alioto T."/>
            <person name="Gomez Garrido J."/>
        </authorList>
    </citation>
    <scope>NUCLEOTIDE SEQUENCE [LARGE SCALE GENOMIC DNA]</scope>
</reference>
<keyword evidence="1" id="KW-0812">Transmembrane</keyword>
<keyword evidence="1" id="KW-1133">Transmembrane helix</keyword>
<dbReference type="EMBL" id="CABPRJ010001427">
    <property type="protein sequence ID" value="VVC35725.1"/>
    <property type="molecule type" value="Genomic_DNA"/>
</dbReference>
<proteinExistence type="predicted"/>
<feature type="transmembrane region" description="Helical" evidence="1">
    <location>
        <begin position="41"/>
        <end position="62"/>
    </location>
</feature>
<feature type="transmembrane region" description="Helical" evidence="1">
    <location>
        <begin position="82"/>
        <end position="103"/>
    </location>
</feature>
<organism evidence="2 3">
    <name type="scientific">Cinara cedri</name>
    <dbReference type="NCBI Taxonomy" id="506608"/>
    <lineage>
        <taxon>Eukaryota</taxon>
        <taxon>Metazoa</taxon>
        <taxon>Ecdysozoa</taxon>
        <taxon>Arthropoda</taxon>
        <taxon>Hexapoda</taxon>
        <taxon>Insecta</taxon>
        <taxon>Pterygota</taxon>
        <taxon>Neoptera</taxon>
        <taxon>Paraneoptera</taxon>
        <taxon>Hemiptera</taxon>
        <taxon>Sternorrhyncha</taxon>
        <taxon>Aphidomorpha</taxon>
        <taxon>Aphidoidea</taxon>
        <taxon>Aphididae</taxon>
        <taxon>Lachninae</taxon>
        <taxon>Cinara</taxon>
    </lineage>
</organism>
<keyword evidence="3" id="KW-1185">Reference proteome</keyword>
<gene>
    <name evidence="2" type="ORF">CINCED_3A001619</name>
</gene>
<evidence type="ECO:0000313" key="3">
    <source>
        <dbReference type="Proteomes" id="UP000325440"/>
    </source>
</evidence>
<dbReference type="AlphaFoldDB" id="A0A5E4MZG0"/>
<name>A0A5E4MZG0_9HEMI</name>
<protein>
    <submittedName>
        <fullName evidence="2">Uncharacterized protein</fullName>
    </submittedName>
</protein>
<accession>A0A5E4MZG0</accession>